<dbReference type="GO" id="GO:0002181">
    <property type="term" value="P:cytoplasmic translation"/>
    <property type="evidence" value="ECO:0007669"/>
    <property type="project" value="TreeGrafter"/>
</dbReference>
<evidence type="ECO:0000313" key="8">
    <source>
        <dbReference type="Proteomes" id="UP000030787"/>
    </source>
</evidence>
<evidence type="ECO:0000256" key="4">
    <source>
        <dbReference type="ARBA" id="ARBA00035214"/>
    </source>
</evidence>
<evidence type="ECO:0000313" key="7">
    <source>
        <dbReference type="EMBL" id="AIZ56021.1"/>
    </source>
</evidence>
<feature type="region of interest" description="Disordered" evidence="6">
    <location>
        <begin position="168"/>
        <end position="192"/>
    </location>
</feature>
<evidence type="ECO:0000256" key="3">
    <source>
        <dbReference type="ARBA" id="ARBA00023274"/>
    </source>
</evidence>
<dbReference type="STRING" id="1577791.Mpt1_c01170"/>
<dbReference type="GO" id="GO:0003723">
    <property type="term" value="F:RNA binding"/>
    <property type="evidence" value="ECO:0007669"/>
    <property type="project" value="TreeGrafter"/>
</dbReference>
<dbReference type="Gene3D" id="3.40.1120.10">
    <property type="entry name" value="Ribosomal protein l15e"/>
    <property type="match status" value="1"/>
</dbReference>
<dbReference type="GO" id="GO:0022625">
    <property type="term" value="C:cytosolic large ribosomal subunit"/>
    <property type="evidence" value="ECO:0007669"/>
    <property type="project" value="TreeGrafter"/>
</dbReference>
<dbReference type="SUPFAM" id="SSF54189">
    <property type="entry name" value="Ribosomal proteins S24e, L23 and L15e"/>
    <property type="match status" value="1"/>
</dbReference>
<keyword evidence="2 5" id="KW-0689">Ribosomal protein</keyword>
<dbReference type="PANTHER" id="PTHR11847:SF4">
    <property type="entry name" value="LARGE RIBOSOMAL SUBUNIT PROTEIN EL15"/>
    <property type="match status" value="1"/>
</dbReference>
<dbReference type="PANTHER" id="PTHR11847">
    <property type="entry name" value="RIBOSOMAL PROTEIN L15"/>
    <property type="match status" value="1"/>
</dbReference>
<dbReference type="Proteomes" id="UP000030787">
    <property type="component" value="Chromosome"/>
</dbReference>
<dbReference type="GO" id="GO:0003735">
    <property type="term" value="F:structural constituent of ribosome"/>
    <property type="evidence" value="ECO:0007669"/>
    <property type="project" value="InterPro"/>
</dbReference>
<proteinExistence type="inferred from homology"/>
<dbReference type="AlphaFoldDB" id="A0A0A7LES9"/>
<dbReference type="EMBL" id="CP010070">
    <property type="protein sequence ID" value="AIZ56021.1"/>
    <property type="molecule type" value="Genomic_DNA"/>
</dbReference>
<dbReference type="HAMAP" id="MF_00256">
    <property type="entry name" value="Ribosomal_eL15"/>
    <property type="match status" value="1"/>
</dbReference>
<evidence type="ECO:0000256" key="2">
    <source>
        <dbReference type="ARBA" id="ARBA00022980"/>
    </source>
</evidence>
<gene>
    <name evidence="5" type="primary">rpl15e</name>
    <name evidence="7" type="ORF">Mpt1_c01170</name>
</gene>
<evidence type="ECO:0000256" key="6">
    <source>
        <dbReference type="SAM" id="MobiDB-lite"/>
    </source>
</evidence>
<dbReference type="Pfam" id="PF00827">
    <property type="entry name" value="Ribosomal_L15e"/>
    <property type="match status" value="1"/>
</dbReference>
<dbReference type="NCBIfam" id="NF003269">
    <property type="entry name" value="PRK04243.1"/>
    <property type="match status" value="1"/>
</dbReference>
<dbReference type="HOGENOM" id="CLU_080796_1_0_2"/>
<protein>
    <recommendedName>
        <fullName evidence="4 5">Large ribosomal subunit protein eL15</fullName>
    </recommendedName>
</protein>
<name>A0A0A7LES9_9ARCH</name>
<dbReference type="InterPro" id="IPR000439">
    <property type="entry name" value="Ribosomal_eL15"/>
</dbReference>
<sequence>MYSYIGEAWKNPSKTYLKELNHQRRIEWRREENFIRIERPTRLDRARALGYKAKQGYVVVRGHVRKGSFQKRAITAGRRPKRKGINKITTGKSLQRMAEERAAKRYPNLEVLNSYWVGADGIQEWYEIILVDPAHPVIKADPKINWICESNNKNRVYRGLTSAGIAGRGLRNKGNGAEKNRPSIKAKGRRGK</sequence>
<dbReference type="SMART" id="SM01384">
    <property type="entry name" value="Ribosomal_L15e"/>
    <property type="match status" value="1"/>
</dbReference>
<evidence type="ECO:0000256" key="1">
    <source>
        <dbReference type="ARBA" id="ARBA00006857"/>
    </source>
</evidence>
<feature type="compositionally biased region" description="Basic residues" evidence="6">
    <location>
        <begin position="182"/>
        <end position="192"/>
    </location>
</feature>
<accession>A0A0A7LES9</accession>
<evidence type="ECO:0000256" key="5">
    <source>
        <dbReference type="HAMAP-Rule" id="MF_00256"/>
    </source>
</evidence>
<organism evidence="7 8">
    <name type="scientific">Candidatus Methanoplasma termitum</name>
    <dbReference type="NCBI Taxonomy" id="1577791"/>
    <lineage>
        <taxon>Archaea</taxon>
        <taxon>Methanobacteriati</taxon>
        <taxon>Thermoplasmatota</taxon>
        <taxon>Thermoplasmata</taxon>
        <taxon>Methanomassiliicoccales</taxon>
        <taxon>Methanomassiliicoccaceae</taxon>
        <taxon>Candidatus Methanoplasma</taxon>
    </lineage>
</organism>
<keyword evidence="8" id="KW-1185">Reference proteome</keyword>
<dbReference type="InterPro" id="IPR024794">
    <property type="entry name" value="Rbsml_eL15_core_dom_sf"/>
</dbReference>
<keyword evidence="3 5" id="KW-0687">Ribonucleoprotein</keyword>
<reference evidence="7 8" key="1">
    <citation type="journal article" date="2014" name="Appl. Environ. Microbiol.">
        <title>Comparative Genome Analysis of 'Candidatus Methanoplasma termitum' Indicates a New Mode of Energy Metabolism in the Seventh Order of Methanogens.</title>
        <authorList>
            <person name="Lang K."/>
            <person name="Schuldes J."/>
            <person name="Klingl A."/>
            <person name="Poehlein A."/>
            <person name="Daniel R."/>
            <person name="Brune A."/>
        </authorList>
    </citation>
    <scope>NUCLEOTIDE SEQUENCE [LARGE SCALE GENOMIC DNA]</scope>
    <source>
        <strain evidence="8">Mpt1</strain>
    </source>
</reference>
<dbReference type="FunFam" id="3.40.1120.10:FF:000002">
    <property type="entry name" value="50S ribosomal protein L15e"/>
    <property type="match status" value="1"/>
</dbReference>
<comment type="similarity">
    <text evidence="1 5">Belongs to the eukaryotic ribosomal protein eL15 family.</text>
</comment>
<dbReference type="KEGG" id="mear:Mpt1_c01170"/>
<dbReference type="InterPro" id="IPR020926">
    <property type="entry name" value="Ribosomal_eL15_arc"/>
</dbReference>
<dbReference type="InterPro" id="IPR012678">
    <property type="entry name" value="Ribosomal_uL23/eL15/eS24_sf"/>
</dbReference>